<dbReference type="Proteomes" id="UP001234297">
    <property type="component" value="Chromosome 6"/>
</dbReference>
<dbReference type="EMBL" id="CM056814">
    <property type="protein sequence ID" value="KAJ8628405.1"/>
    <property type="molecule type" value="Genomic_DNA"/>
</dbReference>
<evidence type="ECO:0000313" key="1">
    <source>
        <dbReference type="EMBL" id="KAJ8628405.1"/>
    </source>
</evidence>
<accession>A0ACC2L4Z8</accession>
<proteinExistence type="predicted"/>
<comment type="caution">
    <text evidence="1">The sequence shown here is derived from an EMBL/GenBank/DDBJ whole genome shotgun (WGS) entry which is preliminary data.</text>
</comment>
<keyword evidence="2" id="KW-1185">Reference proteome</keyword>
<organism evidence="1 2">
    <name type="scientific">Persea americana</name>
    <name type="common">Avocado</name>
    <dbReference type="NCBI Taxonomy" id="3435"/>
    <lineage>
        <taxon>Eukaryota</taxon>
        <taxon>Viridiplantae</taxon>
        <taxon>Streptophyta</taxon>
        <taxon>Embryophyta</taxon>
        <taxon>Tracheophyta</taxon>
        <taxon>Spermatophyta</taxon>
        <taxon>Magnoliopsida</taxon>
        <taxon>Magnoliidae</taxon>
        <taxon>Laurales</taxon>
        <taxon>Lauraceae</taxon>
        <taxon>Persea</taxon>
    </lineage>
</organism>
<reference evidence="1 2" key="1">
    <citation type="journal article" date="2022" name="Hortic Res">
        <title>A haplotype resolved chromosomal level avocado genome allows analysis of novel avocado genes.</title>
        <authorList>
            <person name="Nath O."/>
            <person name="Fletcher S.J."/>
            <person name="Hayward A."/>
            <person name="Shaw L.M."/>
            <person name="Masouleh A.K."/>
            <person name="Furtado A."/>
            <person name="Henry R.J."/>
            <person name="Mitter N."/>
        </authorList>
    </citation>
    <scope>NUCLEOTIDE SEQUENCE [LARGE SCALE GENOMIC DNA]</scope>
    <source>
        <strain evidence="2">cv. Hass</strain>
    </source>
</reference>
<protein>
    <submittedName>
        <fullName evidence="1">Uncharacterized protein</fullName>
    </submittedName>
</protein>
<evidence type="ECO:0000313" key="2">
    <source>
        <dbReference type="Proteomes" id="UP001234297"/>
    </source>
</evidence>
<name>A0ACC2L4Z8_PERAE</name>
<sequence length="626" mass="70255">MIPRDLLLRHPRRCGRALLLCYQKSKPSDFSYLDLNRPGLIVATSDLFDSGDMHHHIPYSSTTGSEISIWSWFFLYVQLPLLFFSNSHLSTAAEIISLGQPLSGNQTISSNGGIFELGLFTPGNSQNYYMGIWYKQFPEHVVWVANRETPLSNKTSCELRINQDGNLVLLNQLNWTVWSTNITSIASNSTIAELLDTGDLVLRAGSNSSDVIWQSFDYPTDTWLPKGRIGRNKITGERQRLASWKNSEDPAPGLFSAEMDPSGINQFVFMWNRSKIYWQSGVWNGQYFSSLPEMVAYKHSKITLVETQNRTYATYESLDNPTMTIIVINALGQLQRCTPVGSSQTWGCFWFMPTSRCEIYSYCSTFGICTQPQSTLASCSCLRGFEPASQKDWNSSIWLGGCKRRTPLQCDGNTSVDAEKDGFFVMRNVHLPGNQQSLMTVRSAKECELYCLKNCSCTAYAYDSSCSVWNGDLINMKQMSDGDVGGGDLYLRLAAIDLQCCYIVHLDISKETTDNVFEGGSGLFGGKRNAEQLGEGESAFFPCWAVGKIVDDEVLSLLDYRLDGITNIEELRRASRVACWCIQDNENDRPSMELVVQILEGVKDVIMPPIPWSIKILIDNSSWISS</sequence>
<gene>
    <name evidence="1" type="ORF">MRB53_021712</name>
</gene>